<sequence>MTPEDGRAHFEQLVEKARLRKRLFKEYLSRHQVLECFNAAIEALFEQQHLPEDPFEFIKAHVDGQRNVLEGEGLQASYQQPPEPSPSITTLAPAIQVTPKEQERPGPSSSLSSSRRSSLRGQVTERCPGGGRSQKNKAK</sequence>
<organism evidence="2">
    <name type="scientific">Dunaliella tertiolecta</name>
    <name type="common">Green alga</name>
    <dbReference type="NCBI Taxonomy" id="3047"/>
    <lineage>
        <taxon>Eukaryota</taxon>
        <taxon>Viridiplantae</taxon>
        <taxon>Chlorophyta</taxon>
        <taxon>core chlorophytes</taxon>
        <taxon>Chlorophyceae</taxon>
        <taxon>CS clade</taxon>
        <taxon>Chlamydomonadales</taxon>
        <taxon>Dunaliellaceae</taxon>
        <taxon>Dunaliella</taxon>
    </lineage>
</organism>
<gene>
    <name evidence="2" type="ORF">DTER00134_LOCUS14914</name>
</gene>
<dbReference type="EMBL" id="HBIP01024797">
    <property type="protein sequence ID" value="CAE0499841.1"/>
    <property type="molecule type" value="Transcribed_RNA"/>
</dbReference>
<feature type="region of interest" description="Disordered" evidence="1">
    <location>
        <begin position="70"/>
        <end position="139"/>
    </location>
</feature>
<dbReference type="AlphaFoldDB" id="A0A7S3R1H6"/>
<evidence type="ECO:0000313" key="2">
    <source>
        <dbReference type="EMBL" id="CAE0499841.1"/>
    </source>
</evidence>
<proteinExistence type="predicted"/>
<accession>A0A7S3R1H6</accession>
<feature type="compositionally biased region" description="Low complexity" evidence="1">
    <location>
        <begin position="105"/>
        <end position="121"/>
    </location>
</feature>
<reference evidence="2" key="1">
    <citation type="submission" date="2021-01" db="EMBL/GenBank/DDBJ databases">
        <authorList>
            <person name="Corre E."/>
            <person name="Pelletier E."/>
            <person name="Niang G."/>
            <person name="Scheremetjew M."/>
            <person name="Finn R."/>
            <person name="Kale V."/>
            <person name="Holt S."/>
            <person name="Cochrane G."/>
            <person name="Meng A."/>
            <person name="Brown T."/>
            <person name="Cohen L."/>
        </authorList>
    </citation>
    <scope>NUCLEOTIDE SEQUENCE</scope>
    <source>
        <strain evidence="2">CCMP1320</strain>
    </source>
</reference>
<protein>
    <submittedName>
        <fullName evidence="2">Uncharacterized protein</fullName>
    </submittedName>
</protein>
<evidence type="ECO:0000256" key="1">
    <source>
        <dbReference type="SAM" id="MobiDB-lite"/>
    </source>
</evidence>
<feature type="compositionally biased region" description="Polar residues" evidence="1">
    <location>
        <begin position="76"/>
        <end position="90"/>
    </location>
</feature>
<name>A0A7S3R1H6_DUNTE</name>